<feature type="transmembrane region" description="Helical" evidence="11">
    <location>
        <begin position="149"/>
        <end position="172"/>
    </location>
</feature>
<reference evidence="13" key="1">
    <citation type="submission" date="2022-11" db="EMBL/GenBank/DDBJ databases">
        <authorList>
            <person name="Mo P."/>
        </authorList>
    </citation>
    <scope>NUCLEOTIDE SEQUENCE</scope>
    <source>
        <strain evidence="13">HUAS 11-8</strain>
    </source>
</reference>
<proteinExistence type="predicted"/>
<evidence type="ECO:0000313" key="13">
    <source>
        <dbReference type="EMBL" id="WAL64784.1"/>
    </source>
</evidence>
<dbReference type="SUPFAM" id="SSF47384">
    <property type="entry name" value="Homodimeric domain of signal transducing histidine kinase"/>
    <property type="match status" value="1"/>
</dbReference>
<evidence type="ECO:0000256" key="11">
    <source>
        <dbReference type="SAM" id="Phobius"/>
    </source>
</evidence>
<evidence type="ECO:0000256" key="6">
    <source>
        <dbReference type="ARBA" id="ARBA00022692"/>
    </source>
</evidence>
<gene>
    <name evidence="13" type="ORF">ORV05_28125</name>
</gene>
<sequence length="418" mass="44493">MRWRRDDSADARLIRRTMLRIGLQSALVVGATVVLLCAVAVLVVLRSQHDEQNATLTTAIARADDVSDPPAGTWLVVLAQGQIQATSGLPPGLPDVAAIQRVRADGIATTEDFRVDHEREYRVRTERAGDKVIQAILDLRPAHIERSRLVKALLVSGVAGLLLAVLTGAWMARRAVLPLVGALALQRRFVADASHELRTPLTLLSTRAQMLRRRLRGQPAEADVNGLVEDAGELGAILEDLLLAADPRENVPRQPVELGALVRQAVDAATPAATEHGIELVVLDEPAAVWVSGYEAALRRAVNALLDNGIRHAHSRLRVALGVSGRQVRVDVADDGPGIDAAVLPNLFTRFAKASSDAAPGERRRYGLGLSLVSEIVARHGGSVAARNPDSGGATLSLSLPLLRNGQVSGGAPQADSR</sequence>
<dbReference type="InterPro" id="IPR003594">
    <property type="entry name" value="HATPase_dom"/>
</dbReference>
<dbReference type="PANTHER" id="PTHR45436">
    <property type="entry name" value="SENSOR HISTIDINE KINASE YKOH"/>
    <property type="match status" value="1"/>
</dbReference>
<dbReference type="InterPro" id="IPR004358">
    <property type="entry name" value="Sig_transdc_His_kin-like_C"/>
</dbReference>
<accession>A0ABY7AYI0</accession>
<dbReference type="EC" id="2.7.13.3" evidence="3"/>
<evidence type="ECO:0000256" key="9">
    <source>
        <dbReference type="ARBA" id="ARBA00023012"/>
    </source>
</evidence>
<dbReference type="Pfam" id="PF00512">
    <property type="entry name" value="HisKA"/>
    <property type="match status" value="1"/>
</dbReference>
<name>A0ABY7AYI0_9PSEU</name>
<dbReference type="GO" id="GO:0016301">
    <property type="term" value="F:kinase activity"/>
    <property type="evidence" value="ECO:0007669"/>
    <property type="project" value="UniProtKB-KW"/>
</dbReference>
<dbReference type="CDD" id="cd00075">
    <property type="entry name" value="HATPase"/>
    <property type="match status" value="1"/>
</dbReference>
<evidence type="ECO:0000256" key="8">
    <source>
        <dbReference type="ARBA" id="ARBA00022989"/>
    </source>
</evidence>
<dbReference type="PROSITE" id="PS50109">
    <property type="entry name" value="HIS_KIN"/>
    <property type="match status" value="1"/>
</dbReference>
<dbReference type="PRINTS" id="PR00344">
    <property type="entry name" value="BCTRLSENSOR"/>
</dbReference>
<comment type="subcellular location">
    <subcellularLocation>
        <location evidence="2">Cell membrane</location>
    </subcellularLocation>
</comment>
<organism evidence="13 14">
    <name type="scientific">Amycolatopsis cynarae</name>
    <dbReference type="NCBI Taxonomy" id="2995223"/>
    <lineage>
        <taxon>Bacteria</taxon>
        <taxon>Bacillati</taxon>
        <taxon>Actinomycetota</taxon>
        <taxon>Actinomycetes</taxon>
        <taxon>Pseudonocardiales</taxon>
        <taxon>Pseudonocardiaceae</taxon>
        <taxon>Amycolatopsis</taxon>
    </lineage>
</organism>
<dbReference type="InterPro" id="IPR036890">
    <property type="entry name" value="HATPase_C_sf"/>
</dbReference>
<dbReference type="CDD" id="cd00082">
    <property type="entry name" value="HisKA"/>
    <property type="match status" value="1"/>
</dbReference>
<keyword evidence="9" id="KW-0902">Two-component regulatory system</keyword>
<evidence type="ECO:0000256" key="10">
    <source>
        <dbReference type="ARBA" id="ARBA00023136"/>
    </source>
</evidence>
<dbReference type="SMART" id="SM00388">
    <property type="entry name" value="HisKA"/>
    <property type="match status" value="1"/>
</dbReference>
<evidence type="ECO:0000256" key="3">
    <source>
        <dbReference type="ARBA" id="ARBA00012438"/>
    </source>
</evidence>
<keyword evidence="10 11" id="KW-0472">Membrane</keyword>
<evidence type="ECO:0000256" key="4">
    <source>
        <dbReference type="ARBA" id="ARBA00022553"/>
    </source>
</evidence>
<dbReference type="Proteomes" id="UP001163203">
    <property type="component" value="Chromosome"/>
</dbReference>
<feature type="transmembrane region" description="Helical" evidence="11">
    <location>
        <begin position="21"/>
        <end position="45"/>
    </location>
</feature>
<comment type="catalytic activity">
    <reaction evidence="1">
        <text>ATP + protein L-histidine = ADP + protein N-phospho-L-histidine.</text>
        <dbReference type="EC" id="2.7.13.3"/>
    </reaction>
</comment>
<dbReference type="InterPro" id="IPR005467">
    <property type="entry name" value="His_kinase_dom"/>
</dbReference>
<dbReference type="Pfam" id="PF02518">
    <property type="entry name" value="HATPase_c"/>
    <property type="match status" value="1"/>
</dbReference>
<evidence type="ECO:0000256" key="1">
    <source>
        <dbReference type="ARBA" id="ARBA00000085"/>
    </source>
</evidence>
<feature type="domain" description="Histidine kinase" evidence="12">
    <location>
        <begin position="192"/>
        <end position="404"/>
    </location>
</feature>
<keyword evidence="8 11" id="KW-1133">Transmembrane helix</keyword>
<dbReference type="EMBL" id="CP113836">
    <property type="protein sequence ID" value="WAL64784.1"/>
    <property type="molecule type" value="Genomic_DNA"/>
</dbReference>
<evidence type="ECO:0000256" key="7">
    <source>
        <dbReference type="ARBA" id="ARBA00022777"/>
    </source>
</evidence>
<keyword evidence="14" id="KW-1185">Reference proteome</keyword>
<keyword evidence="6 11" id="KW-0812">Transmembrane</keyword>
<dbReference type="InterPro" id="IPR050428">
    <property type="entry name" value="TCS_sensor_his_kinase"/>
</dbReference>
<evidence type="ECO:0000256" key="5">
    <source>
        <dbReference type="ARBA" id="ARBA00022679"/>
    </source>
</evidence>
<dbReference type="SMART" id="SM00387">
    <property type="entry name" value="HATPase_c"/>
    <property type="match status" value="1"/>
</dbReference>
<dbReference type="PANTHER" id="PTHR45436:SF5">
    <property type="entry name" value="SENSOR HISTIDINE KINASE TRCS"/>
    <property type="match status" value="1"/>
</dbReference>
<dbReference type="InterPro" id="IPR036097">
    <property type="entry name" value="HisK_dim/P_sf"/>
</dbReference>
<evidence type="ECO:0000256" key="2">
    <source>
        <dbReference type="ARBA" id="ARBA00004236"/>
    </source>
</evidence>
<keyword evidence="7 13" id="KW-0418">Kinase</keyword>
<protein>
    <recommendedName>
        <fullName evidence="3">histidine kinase</fullName>
        <ecNumber evidence="3">2.7.13.3</ecNumber>
    </recommendedName>
</protein>
<dbReference type="Gene3D" id="1.10.287.130">
    <property type="match status" value="1"/>
</dbReference>
<dbReference type="InterPro" id="IPR003661">
    <property type="entry name" value="HisK_dim/P_dom"/>
</dbReference>
<keyword evidence="4" id="KW-0597">Phosphoprotein</keyword>
<evidence type="ECO:0000259" key="12">
    <source>
        <dbReference type="PROSITE" id="PS50109"/>
    </source>
</evidence>
<dbReference type="RefSeq" id="WP_268755010.1">
    <property type="nucleotide sequence ID" value="NZ_CP113836.1"/>
</dbReference>
<dbReference type="Gene3D" id="3.30.565.10">
    <property type="entry name" value="Histidine kinase-like ATPase, C-terminal domain"/>
    <property type="match status" value="1"/>
</dbReference>
<evidence type="ECO:0000313" key="14">
    <source>
        <dbReference type="Proteomes" id="UP001163203"/>
    </source>
</evidence>
<dbReference type="SUPFAM" id="SSF55874">
    <property type="entry name" value="ATPase domain of HSP90 chaperone/DNA topoisomerase II/histidine kinase"/>
    <property type="match status" value="1"/>
</dbReference>
<keyword evidence="5" id="KW-0808">Transferase</keyword>